<dbReference type="GO" id="GO:0051301">
    <property type="term" value="P:cell division"/>
    <property type="evidence" value="ECO:0007669"/>
    <property type="project" value="UniProtKB-KW"/>
</dbReference>
<keyword evidence="7" id="KW-0995">Kinetochore</keyword>
<dbReference type="InterPro" id="IPR008685">
    <property type="entry name" value="Centromere_Mis12"/>
</dbReference>
<keyword evidence="9" id="KW-0131">Cell cycle</keyword>
<dbReference type="GO" id="GO:0000444">
    <property type="term" value="C:MIS12/MIND type complex"/>
    <property type="evidence" value="ECO:0007669"/>
    <property type="project" value="TreeGrafter"/>
</dbReference>
<keyword evidence="10" id="KW-0137">Centromere</keyword>
<evidence type="ECO:0000313" key="12">
    <source>
        <dbReference type="Proteomes" id="UP001152795"/>
    </source>
</evidence>
<evidence type="ECO:0000256" key="6">
    <source>
        <dbReference type="ARBA" id="ARBA00022776"/>
    </source>
</evidence>
<dbReference type="EMBL" id="CACRXK020002478">
    <property type="protein sequence ID" value="CAB3994503.1"/>
    <property type="molecule type" value="Genomic_DNA"/>
</dbReference>
<dbReference type="GO" id="GO:0000070">
    <property type="term" value="P:mitotic sister chromatid segregation"/>
    <property type="evidence" value="ECO:0007669"/>
    <property type="project" value="TreeGrafter"/>
</dbReference>
<evidence type="ECO:0000256" key="2">
    <source>
        <dbReference type="ARBA" id="ARBA00008643"/>
    </source>
</evidence>
<evidence type="ECO:0000256" key="5">
    <source>
        <dbReference type="ARBA" id="ARBA00022618"/>
    </source>
</evidence>
<evidence type="ECO:0000313" key="11">
    <source>
        <dbReference type="EMBL" id="CAB3994503.1"/>
    </source>
</evidence>
<dbReference type="GO" id="GO:0005634">
    <property type="term" value="C:nucleus"/>
    <property type="evidence" value="ECO:0007669"/>
    <property type="project" value="InterPro"/>
</dbReference>
<keyword evidence="6" id="KW-0498">Mitosis</keyword>
<dbReference type="AlphaFoldDB" id="A0A6S7GRW9"/>
<protein>
    <recommendedName>
        <fullName evidence="3">Protein MIS12 homolog</fullName>
    </recommendedName>
</protein>
<accession>A0A6S7GRW9</accession>
<proteinExistence type="inferred from homology"/>
<reference evidence="11" key="1">
    <citation type="submission" date="2020-04" db="EMBL/GenBank/DDBJ databases">
        <authorList>
            <person name="Alioto T."/>
            <person name="Alioto T."/>
            <person name="Gomez Garrido J."/>
        </authorList>
    </citation>
    <scope>NUCLEOTIDE SEQUENCE</scope>
    <source>
        <strain evidence="11">A484AB</strain>
    </source>
</reference>
<sequence>MAAKVGEFEYATQLFGFTPNAFVDGIYNALNDYIKEFFKEMGKVLDEEFAKGDAILSSKIREGCKELIAKCYQNVDKNIDRMEVFLLKNVFVIPETLLLPEDEAHKGSVLKDENSLTESSLDKEILELKTEILKEIRYRELLQCEQQRLRKILGELKRLEEWFDKICSEVNQNNLKDAIDLVSTNSAKIMDLLESEKQIKN</sequence>
<evidence type="ECO:0000256" key="9">
    <source>
        <dbReference type="ARBA" id="ARBA00023306"/>
    </source>
</evidence>
<keyword evidence="4" id="KW-0158">Chromosome</keyword>
<evidence type="ECO:0000256" key="8">
    <source>
        <dbReference type="ARBA" id="ARBA00023054"/>
    </source>
</evidence>
<dbReference type="OrthoDB" id="1884855at2759"/>
<dbReference type="Proteomes" id="UP001152795">
    <property type="component" value="Unassembled WGS sequence"/>
</dbReference>
<evidence type="ECO:0000256" key="3">
    <source>
        <dbReference type="ARBA" id="ARBA00013793"/>
    </source>
</evidence>
<gene>
    <name evidence="11" type="ORF">PACLA_8A012007</name>
</gene>
<keyword evidence="12" id="KW-1185">Reference proteome</keyword>
<comment type="caution">
    <text evidence="11">The sequence shown here is derived from an EMBL/GenBank/DDBJ whole genome shotgun (WGS) entry which is preliminary data.</text>
</comment>
<dbReference type="PANTHER" id="PTHR14527">
    <property type="entry name" value="PROTEIN MIS12 HOMOLOG"/>
    <property type="match status" value="1"/>
</dbReference>
<name>A0A6S7GRW9_PARCT</name>
<evidence type="ECO:0000256" key="4">
    <source>
        <dbReference type="ARBA" id="ARBA00022454"/>
    </source>
</evidence>
<dbReference type="GO" id="GO:0051382">
    <property type="term" value="P:kinetochore assembly"/>
    <property type="evidence" value="ECO:0007669"/>
    <property type="project" value="TreeGrafter"/>
</dbReference>
<evidence type="ECO:0000256" key="1">
    <source>
        <dbReference type="ARBA" id="ARBA00004629"/>
    </source>
</evidence>
<organism evidence="11 12">
    <name type="scientific">Paramuricea clavata</name>
    <name type="common">Red gorgonian</name>
    <name type="synonym">Violescent sea-whip</name>
    <dbReference type="NCBI Taxonomy" id="317549"/>
    <lineage>
        <taxon>Eukaryota</taxon>
        <taxon>Metazoa</taxon>
        <taxon>Cnidaria</taxon>
        <taxon>Anthozoa</taxon>
        <taxon>Octocorallia</taxon>
        <taxon>Malacalcyonacea</taxon>
        <taxon>Plexauridae</taxon>
        <taxon>Paramuricea</taxon>
    </lineage>
</organism>
<comment type="subcellular location">
    <subcellularLocation>
        <location evidence="1">Chromosome</location>
        <location evidence="1">Centromere</location>
        <location evidence="1">Kinetochore</location>
    </subcellularLocation>
</comment>
<evidence type="ECO:0000256" key="10">
    <source>
        <dbReference type="ARBA" id="ARBA00023328"/>
    </source>
</evidence>
<keyword evidence="5" id="KW-0132">Cell division</keyword>
<dbReference type="Pfam" id="PF05859">
    <property type="entry name" value="Mis12"/>
    <property type="match status" value="1"/>
</dbReference>
<keyword evidence="8" id="KW-0175">Coiled coil</keyword>
<evidence type="ECO:0000256" key="7">
    <source>
        <dbReference type="ARBA" id="ARBA00022838"/>
    </source>
</evidence>
<dbReference type="PANTHER" id="PTHR14527:SF2">
    <property type="entry name" value="PROTEIN MIS12 HOMOLOG"/>
    <property type="match status" value="1"/>
</dbReference>
<comment type="similarity">
    <text evidence="2">Belongs to the mis12 family.</text>
</comment>